<feature type="compositionally biased region" description="Polar residues" evidence="1">
    <location>
        <begin position="320"/>
        <end position="340"/>
    </location>
</feature>
<feature type="region of interest" description="Disordered" evidence="1">
    <location>
        <begin position="177"/>
        <end position="356"/>
    </location>
</feature>
<feature type="region of interest" description="Disordered" evidence="1">
    <location>
        <begin position="23"/>
        <end position="90"/>
    </location>
</feature>
<organism evidence="2 3">
    <name type="scientific">Angomonas deanei</name>
    <dbReference type="NCBI Taxonomy" id="59799"/>
    <lineage>
        <taxon>Eukaryota</taxon>
        <taxon>Discoba</taxon>
        <taxon>Euglenozoa</taxon>
        <taxon>Kinetoplastea</taxon>
        <taxon>Metakinetoplastina</taxon>
        <taxon>Trypanosomatida</taxon>
        <taxon>Trypanosomatidae</taxon>
        <taxon>Strigomonadinae</taxon>
        <taxon>Angomonas</taxon>
    </lineage>
</organism>
<evidence type="ECO:0000256" key="1">
    <source>
        <dbReference type="SAM" id="MobiDB-lite"/>
    </source>
</evidence>
<sequence>MKGILASVQSSLQYVLDVKKKEEEEARALQKGENNALEEMSEMNTSKTSLGRSTTSGKSSGPSSIAKVPMPPPLPLMPVGSSGSAARGASPNISVSRLSVGVHQPNATTKGGKAAESNARKKAKAPKGKRLVFEKENTYASALALLYQKNRQWLQTAGQFQGGTIKVKSLLKSANTVTTTTAATQTDPLENKKRSSRSHSSLQNAPGSPYHGASRATSPDGLPPMHKRPSTAGRGSVLSPGAKRGSSSASQLMGTGSPLRRSMVESKGRSSIPSGRPKKNSSSTSETKLQTILYTPPSHELPDDNTSGGEARPTKITFPSFLNNPNLHGGARSNSNSDSNPAGIATSPNEEGIAQP</sequence>
<gene>
    <name evidence="2" type="ORF">ADEAN_000321300</name>
</gene>
<feature type="compositionally biased region" description="Polar residues" evidence="1">
    <location>
        <begin position="280"/>
        <end position="293"/>
    </location>
</feature>
<accession>A0A7G2C8J1</accession>
<evidence type="ECO:0000313" key="3">
    <source>
        <dbReference type="Proteomes" id="UP000515908"/>
    </source>
</evidence>
<name>A0A7G2C8J1_9TRYP</name>
<dbReference type="VEuPathDB" id="TriTrypDB:ADEAN_000321300"/>
<dbReference type="EMBL" id="LR877149">
    <property type="protein sequence ID" value="CAD2215755.1"/>
    <property type="molecule type" value="Genomic_DNA"/>
</dbReference>
<feature type="compositionally biased region" description="Low complexity" evidence="1">
    <location>
        <begin position="77"/>
        <end position="90"/>
    </location>
</feature>
<feature type="compositionally biased region" description="Polar residues" evidence="1">
    <location>
        <begin position="245"/>
        <end position="254"/>
    </location>
</feature>
<feature type="compositionally biased region" description="Basic residues" evidence="1">
    <location>
        <begin position="120"/>
        <end position="129"/>
    </location>
</feature>
<feature type="compositionally biased region" description="Low complexity" evidence="1">
    <location>
        <begin position="177"/>
        <end position="186"/>
    </location>
</feature>
<proteinExistence type="predicted"/>
<dbReference type="Proteomes" id="UP000515908">
    <property type="component" value="Chromosome 05"/>
</dbReference>
<dbReference type="AlphaFoldDB" id="A0A7G2C8J1"/>
<keyword evidence="3" id="KW-1185">Reference proteome</keyword>
<reference evidence="2 3" key="1">
    <citation type="submission" date="2020-08" db="EMBL/GenBank/DDBJ databases">
        <authorList>
            <person name="Newling K."/>
            <person name="Davey J."/>
            <person name="Forrester S."/>
        </authorList>
    </citation>
    <scope>NUCLEOTIDE SEQUENCE [LARGE SCALE GENOMIC DNA]</scope>
    <source>
        <strain evidence="3">Crithidia deanei Carvalho (ATCC PRA-265)</strain>
    </source>
</reference>
<evidence type="ECO:0000313" key="2">
    <source>
        <dbReference type="EMBL" id="CAD2215755.1"/>
    </source>
</evidence>
<protein>
    <submittedName>
        <fullName evidence="2">Uncharacterized protein</fullName>
    </submittedName>
</protein>
<feature type="compositionally biased region" description="Low complexity" evidence="1">
    <location>
        <begin position="45"/>
        <end position="64"/>
    </location>
</feature>
<feature type="region of interest" description="Disordered" evidence="1">
    <location>
        <begin position="103"/>
        <end position="129"/>
    </location>
</feature>